<evidence type="ECO:0000313" key="4">
    <source>
        <dbReference type="Proteomes" id="UP000316426"/>
    </source>
</evidence>
<keyword evidence="4" id="KW-1185">Reference proteome</keyword>
<feature type="compositionally biased region" description="Pro residues" evidence="1">
    <location>
        <begin position="66"/>
        <end position="79"/>
    </location>
</feature>
<feature type="signal peptide" evidence="2">
    <location>
        <begin position="1"/>
        <end position="31"/>
    </location>
</feature>
<proteinExistence type="predicted"/>
<feature type="region of interest" description="Disordered" evidence="1">
    <location>
        <begin position="45"/>
        <end position="100"/>
    </location>
</feature>
<gene>
    <name evidence="3" type="ORF">Spa11_22160</name>
</gene>
<accession>A0A518K8C7</accession>
<sequence length="443" mass="48353" precursor="true">MKPPRRPRCYCSIKWGLLALASVLTSASAIAEETPAILRLPSLVAETEDSQPARWSPERIARRLPPAEPTPPDPVPVEPAPTIEPDTQDAPIVESVPAPPSPTPLVEPLPMPSVVEAPPPIESPVASFGFCDYCGCGCNSGSCCDDCNSTGRLGRFGRAIYRGLCCPDPCYKPVWTPLADAAFFTTAVRPVNQQRFRWDYAEDLMRPDRAEYFWARTTDPGKGPRPTPFAIDYDELSHYVEVAHGSFGASFEYRYRSLDADGAHAAGFGDLTIGTKTLLFDTSLVQFAFQFLTHVPAGVANEGLGVGHVSLEPGAVLGFNLTPNSYLQAEFNEWIPLGGDADYAGAVFRYNVAYNHVVARLMPGVPIIGVVEMNGWRFQDGAYTDVTVVPQFQPASGESYLHGAAGVRMFMCDRVDMGVSYSTPVTSDGWAETWIRSELRVRY</sequence>
<evidence type="ECO:0000256" key="1">
    <source>
        <dbReference type="SAM" id="MobiDB-lite"/>
    </source>
</evidence>
<dbReference type="AlphaFoldDB" id="A0A518K8C7"/>
<dbReference type="KEGG" id="bmei:Spa11_22160"/>
<protein>
    <submittedName>
        <fullName evidence="3">Uncharacterized protein</fullName>
    </submittedName>
</protein>
<dbReference type="EMBL" id="CP036349">
    <property type="protein sequence ID" value="QDV74017.1"/>
    <property type="molecule type" value="Genomic_DNA"/>
</dbReference>
<feature type="chain" id="PRO_5022048746" evidence="2">
    <location>
        <begin position="32"/>
        <end position="443"/>
    </location>
</feature>
<evidence type="ECO:0000256" key="2">
    <source>
        <dbReference type="SAM" id="SignalP"/>
    </source>
</evidence>
<dbReference type="Proteomes" id="UP000316426">
    <property type="component" value="Chromosome"/>
</dbReference>
<evidence type="ECO:0000313" key="3">
    <source>
        <dbReference type="EMBL" id="QDV74017.1"/>
    </source>
</evidence>
<keyword evidence="2" id="KW-0732">Signal</keyword>
<name>A0A518K8C7_9BACT</name>
<dbReference type="RefSeq" id="WP_145112015.1">
    <property type="nucleotide sequence ID" value="NZ_CP036349.1"/>
</dbReference>
<reference evidence="3 4" key="1">
    <citation type="submission" date="2019-02" db="EMBL/GenBank/DDBJ databases">
        <title>Deep-cultivation of Planctomycetes and their phenomic and genomic characterization uncovers novel biology.</title>
        <authorList>
            <person name="Wiegand S."/>
            <person name="Jogler M."/>
            <person name="Boedeker C."/>
            <person name="Pinto D."/>
            <person name="Vollmers J."/>
            <person name="Rivas-Marin E."/>
            <person name="Kohn T."/>
            <person name="Peeters S.H."/>
            <person name="Heuer A."/>
            <person name="Rast P."/>
            <person name="Oberbeckmann S."/>
            <person name="Bunk B."/>
            <person name="Jeske O."/>
            <person name="Meyerdierks A."/>
            <person name="Storesund J.E."/>
            <person name="Kallscheuer N."/>
            <person name="Luecker S."/>
            <person name="Lage O.M."/>
            <person name="Pohl T."/>
            <person name="Merkel B.J."/>
            <person name="Hornburger P."/>
            <person name="Mueller R.-W."/>
            <person name="Bruemmer F."/>
            <person name="Labrenz M."/>
            <person name="Spormann A.M."/>
            <person name="Op den Camp H."/>
            <person name="Overmann J."/>
            <person name="Amann R."/>
            <person name="Jetten M.S.M."/>
            <person name="Mascher T."/>
            <person name="Medema M.H."/>
            <person name="Devos D.P."/>
            <person name="Kaster A.-K."/>
            <person name="Ovreas L."/>
            <person name="Rohde M."/>
            <person name="Galperin M.Y."/>
            <person name="Jogler C."/>
        </authorList>
    </citation>
    <scope>NUCLEOTIDE SEQUENCE [LARGE SCALE GENOMIC DNA]</scope>
    <source>
        <strain evidence="3 4">Spa11</strain>
    </source>
</reference>
<organism evidence="3 4">
    <name type="scientific">Botrimarina mediterranea</name>
    <dbReference type="NCBI Taxonomy" id="2528022"/>
    <lineage>
        <taxon>Bacteria</taxon>
        <taxon>Pseudomonadati</taxon>
        <taxon>Planctomycetota</taxon>
        <taxon>Planctomycetia</taxon>
        <taxon>Pirellulales</taxon>
        <taxon>Lacipirellulaceae</taxon>
        <taxon>Botrimarina</taxon>
    </lineage>
</organism>